<accession>A0A074KQK1</accession>
<dbReference type="Pfam" id="PF00903">
    <property type="entry name" value="Glyoxalase"/>
    <property type="match status" value="1"/>
</dbReference>
<dbReference type="PANTHER" id="PTHR33993:SF2">
    <property type="entry name" value="VOC DOMAIN-CONTAINING PROTEIN"/>
    <property type="match status" value="1"/>
</dbReference>
<dbReference type="PROSITE" id="PS51819">
    <property type="entry name" value="VOC"/>
    <property type="match status" value="1"/>
</dbReference>
<dbReference type="PANTHER" id="PTHR33993">
    <property type="entry name" value="GLYOXALASE-RELATED"/>
    <property type="match status" value="1"/>
</dbReference>
<protein>
    <submittedName>
        <fullName evidence="2">Lactoylglutathione lyase</fullName>
    </submittedName>
</protein>
<dbReference type="AlphaFoldDB" id="A0A074KQK1"/>
<gene>
    <name evidence="2" type="ORF">EL17_18955</name>
</gene>
<evidence type="ECO:0000259" key="1">
    <source>
        <dbReference type="PROSITE" id="PS51819"/>
    </source>
</evidence>
<dbReference type="CDD" id="cd07247">
    <property type="entry name" value="SgaA_N_like"/>
    <property type="match status" value="1"/>
</dbReference>
<sequence length="127" mass="14130">MKKFNPVVWFEIYVNDLNRAALFYEAVLQVSLNDMTDPSDETIQMKGFPSDMEDYGASGALVKMDEVKPSANGSIVYFGCDDCKELEDRVKDNGGKIIKSKMSIGEHGFVSLLMDTEGNSIGFHSMK</sequence>
<proteinExistence type="predicted"/>
<keyword evidence="3" id="KW-1185">Reference proteome</keyword>
<dbReference type="InterPro" id="IPR037523">
    <property type="entry name" value="VOC_core"/>
</dbReference>
<dbReference type="InterPro" id="IPR029068">
    <property type="entry name" value="Glyas_Bleomycin-R_OHBP_Dase"/>
</dbReference>
<feature type="domain" description="VOC" evidence="1">
    <location>
        <begin position="6"/>
        <end position="126"/>
    </location>
</feature>
<dbReference type="InterPro" id="IPR052164">
    <property type="entry name" value="Anthracycline_SecMetBiosynth"/>
</dbReference>
<dbReference type="RefSeq" id="WP_035078057.1">
    <property type="nucleotide sequence ID" value="NZ_JMIH01000027.1"/>
</dbReference>
<dbReference type="Gene3D" id="3.10.180.10">
    <property type="entry name" value="2,3-Dihydroxybiphenyl 1,2-Dioxygenase, domain 1"/>
    <property type="match status" value="1"/>
</dbReference>
<evidence type="ECO:0000313" key="3">
    <source>
        <dbReference type="Proteomes" id="UP000027821"/>
    </source>
</evidence>
<dbReference type="SUPFAM" id="SSF54593">
    <property type="entry name" value="Glyoxalase/Bleomycin resistance protein/Dihydroxybiphenyl dioxygenase"/>
    <property type="match status" value="1"/>
</dbReference>
<dbReference type="Proteomes" id="UP000027821">
    <property type="component" value="Unassembled WGS sequence"/>
</dbReference>
<organism evidence="2 3">
    <name type="scientific">Anditalea andensis</name>
    <dbReference type="NCBI Taxonomy" id="1048983"/>
    <lineage>
        <taxon>Bacteria</taxon>
        <taxon>Pseudomonadati</taxon>
        <taxon>Bacteroidota</taxon>
        <taxon>Cytophagia</taxon>
        <taxon>Cytophagales</taxon>
        <taxon>Cytophagaceae</taxon>
        <taxon>Anditalea</taxon>
    </lineage>
</organism>
<dbReference type="STRING" id="1048983.EL17_18955"/>
<evidence type="ECO:0000313" key="2">
    <source>
        <dbReference type="EMBL" id="KEO72221.1"/>
    </source>
</evidence>
<keyword evidence="2" id="KW-0456">Lyase</keyword>
<dbReference type="eggNOG" id="COG3324">
    <property type="taxonomic scope" value="Bacteria"/>
</dbReference>
<dbReference type="InterPro" id="IPR004360">
    <property type="entry name" value="Glyas_Fos-R_dOase_dom"/>
</dbReference>
<dbReference type="EMBL" id="JMIH01000027">
    <property type="protein sequence ID" value="KEO72221.1"/>
    <property type="molecule type" value="Genomic_DNA"/>
</dbReference>
<name>A0A074KQK1_9BACT</name>
<reference evidence="2 3" key="1">
    <citation type="submission" date="2014-04" db="EMBL/GenBank/DDBJ databases">
        <title>Characterization and application of a salt tolerant electro-active bacterium.</title>
        <authorList>
            <person name="Yang L."/>
            <person name="Wei S."/>
            <person name="Tay Q.X.M."/>
        </authorList>
    </citation>
    <scope>NUCLEOTIDE SEQUENCE [LARGE SCALE GENOMIC DNA]</scope>
    <source>
        <strain evidence="2 3">LY1</strain>
    </source>
</reference>
<comment type="caution">
    <text evidence="2">The sequence shown here is derived from an EMBL/GenBank/DDBJ whole genome shotgun (WGS) entry which is preliminary data.</text>
</comment>
<dbReference type="GO" id="GO:0016829">
    <property type="term" value="F:lyase activity"/>
    <property type="evidence" value="ECO:0007669"/>
    <property type="project" value="UniProtKB-KW"/>
</dbReference>
<dbReference type="OrthoDB" id="9804235at2"/>